<gene>
    <name evidence="8" type="ORF">JSE7799_02009</name>
</gene>
<feature type="chain" id="PRO_5005809999" description="TonB C-terminal domain-containing protein" evidence="6">
    <location>
        <begin position="22"/>
        <end position="317"/>
    </location>
</feature>
<feature type="compositionally biased region" description="Polar residues" evidence="5">
    <location>
        <begin position="308"/>
        <end position="317"/>
    </location>
</feature>
<feature type="region of interest" description="Disordered" evidence="5">
    <location>
        <begin position="147"/>
        <end position="250"/>
    </location>
</feature>
<dbReference type="Gene3D" id="3.30.1150.10">
    <property type="match status" value="1"/>
</dbReference>
<dbReference type="STRING" id="313367.JSE7799_02009"/>
<evidence type="ECO:0000256" key="5">
    <source>
        <dbReference type="SAM" id="MobiDB-lite"/>
    </source>
</evidence>
<comment type="subcellular location">
    <subcellularLocation>
        <location evidence="1">Membrane</location>
        <topology evidence="1">Single-pass membrane protein</topology>
    </subcellularLocation>
</comment>
<dbReference type="SUPFAM" id="SSF74653">
    <property type="entry name" value="TolA/TonB C-terminal domain"/>
    <property type="match status" value="1"/>
</dbReference>
<protein>
    <recommendedName>
        <fullName evidence="7">TonB C-terminal domain-containing protein</fullName>
    </recommendedName>
</protein>
<accession>A0A0M7BD64</accession>
<dbReference type="Pfam" id="PF03544">
    <property type="entry name" value="TonB_C"/>
    <property type="match status" value="1"/>
</dbReference>
<dbReference type="Proteomes" id="UP000049455">
    <property type="component" value="Unassembled WGS sequence"/>
</dbReference>
<evidence type="ECO:0000256" key="3">
    <source>
        <dbReference type="ARBA" id="ARBA00022989"/>
    </source>
</evidence>
<sequence>MIPSSLFVKTGAALVSIAVLAAGLVMGVHDDPVKIEGGGQGASARLGASFVDLSKGTQAADPIEETQPSDPVTPTPPNTVSPNESSPAERARPQAVAPVAPPAPANSADVLPPDAPVVAVQPEASSAEPTAPVQMAKVKPFEPIAAEAPKKTVSGEAPEPGVVATSPRPQRRTAEFEARVRSTTPPPSQPEPRVQPQGNAALNAQASSQTSSRDRSASPGAGQPAARSAGNAAASNYPGHVMQQLSRVRRPRIRARGSATVAFSIAASGGLASAQIARSSGSPALDRAAVQLVQRAAPFPAPPPGAQRTFSINIAGQ</sequence>
<feature type="signal peptide" evidence="6">
    <location>
        <begin position="1"/>
        <end position="21"/>
    </location>
</feature>
<keyword evidence="6" id="KW-0732">Signal</keyword>
<keyword evidence="2" id="KW-0812">Transmembrane</keyword>
<evidence type="ECO:0000313" key="8">
    <source>
        <dbReference type="EMBL" id="CUH39285.1"/>
    </source>
</evidence>
<keyword evidence="3" id="KW-1133">Transmembrane helix</keyword>
<evidence type="ECO:0000256" key="4">
    <source>
        <dbReference type="ARBA" id="ARBA00023136"/>
    </source>
</evidence>
<evidence type="ECO:0000256" key="2">
    <source>
        <dbReference type="ARBA" id="ARBA00022692"/>
    </source>
</evidence>
<dbReference type="GO" id="GO:0016020">
    <property type="term" value="C:membrane"/>
    <property type="evidence" value="ECO:0007669"/>
    <property type="project" value="UniProtKB-SubCell"/>
</dbReference>
<evidence type="ECO:0000256" key="6">
    <source>
        <dbReference type="SAM" id="SignalP"/>
    </source>
</evidence>
<dbReference type="AlphaFoldDB" id="A0A0M7BD64"/>
<dbReference type="InterPro" id="IPR037682">
    <property type="entry name" value="TonB_C"/>
</dbReference>
<organism evidence="8 9">
    <name type="scientific">Jannaschia seosinensis</name>
    <dbReference type="NCBI Taxonomy" id="313367"/>
    <lineage>
        <taxon>Bacteria</taxon>
        <taxon>Pseudomonadati</taxon>
        <taxon>Pseudomonadota</taxon>
        <taxon>Alphaproteobacteria</taxon>
        <taxon>Rhodobacterales</taxon>
        <taxon>Roseobacteraceae</taxon>
        <taxon>Jannaschia</taxon>
    </lineage>
</organism>
<feature type="region of interest" description="Disordered" evidence="5">
    <location>
        <begin position="61"/>
        <end position="113"/>
    </location>
</feature>
<feature type="compositionally biased region" description="Low complexity" evidence="5">
    <location>
        <begin position="204"/>
        <end position="236"/>
    </location>
</feature>
<dbReference type="InterPro" id="IPR006260">
    <property type="entry name" value="TonB/TolA_C"/>
</dbReference>
<proteinExistence type="predicted"/>
<dbReference type="GO" id="GO:0055085">
    <property type="term" value="P:transmembrane transport"/>
    <property type="evidence" value="ECO:0007669"/>
    <property type="project" value="InterPro"/>
</dbReference>
<dbReference type="EMBL" id="CYPR01000127">
    <property type="protein sequence ID" value="CUH39285.1"/>
    <property type="molecule type" value="Genomic_DNA"/>
</dbReference>
<dbReference type="NCBIfam" id="TIGR01352">
    <property type="entry name" value="tonB_Cterm"/>
    <property type="match status" value="1"/>
</dbReference>
<evidence type="ECO:0000313" key="9">
    <source>
        <dbReference type="Proteomes" id="UP000049455"/>
    </source>
</evidence>
<evidence type="ECO:0000256" key="1">
    <source>
        <dbReference type="ARBA" id="ARBA00004167"/>
    </source>
</evidence>
<name>A0A0M7BD64_9RHOB</name>
<feature type="domain" description="TonB C-terminal" evidence="7">
    <location>
        <begin position="231"/>
        <end position="317"/>
    </location>
</feature>
<dbReference type="PROSITE" id="PS52015">
    <property type="entry name" value="TONB_CTD"/>
    <property type="match status" value="1"/>
</dbReference>
<evidence type="ECO:0000259" key="7">
    <source>
        <dbReference type="PROSITE" id="PS52015"/>
    </source>
</evidence>
<keyword evidence="4" id="KW-0472">Membrane</keyword>
<feature type="region of interest" description="Disordered" evidence="5">
    <location>
        <begin position="296"/>
        <end position="317"/>
    </location>
</feature>
<reference evidence="8 9" key="1">
    <citation type="submission" date="2015-09" db="EMBL/GenBank/DDBJ databases">
        <authorList>
            <person name="Jackson K.R."/>
            <person name="Lunt B.L."/>
            <person name="Fisher J.N.B."/>
            <person name="Gardner A.V."/>
            <person name="Bailey M.E."/>
            <person name="Deus L.M."/>
            <person name="Earl A.S."/>
            <person name="Gibby P.D."/>
            <person name="Hartmann K.A."/>
            <person name="Liu J.E."/>
            <person name="Manci A.M."/>
            <person name="Nielsen D.A."/>
            <person name="Solomon M.B."/>
            <person name="Breakwell D.P."/>
            <person name="Burnett S.H."/>
            <person name="Grose J.H."/>
        </authorList>
    </citation>
    <scope>NUCLEOTIDE SEQUENCE [LARGE SCALE GENOMIC DNA]</scope>
    <source>
        <strain evidence="8 9">CECT 7799</strain>
    </source>
</reference>
<keyword evidence="9" id="KW-1185">Reference proteome</keyword>